<evidence type="ECO:0000313" key="2">
    <source>
        <dbReference type="Proteomes" id="UP000694383"/>
    </source>
</evidence>
<sequence>QVFSCRLKSPATFDSVTAGTQTSTPDMCLKEPSLEKKSIILRSLALNSQNAPLDPEGQKMSFIGEFMHSNMNPNKCQSPSNQNLTPNRTKKPICLKVFDKSICSMNCWFRMDGAWLPWLLQFDLNLGLGGDGDQTAGIILLQVNLLRRLTQQGQTGP</sequence>
<keyword evidence="2" id="KW-1185">Reference proteome</keyword>
<dbReference type="Ensembl" id="ENSOSIT00000008306.1">
    <property type="protein sequence ID" value="ENSOSIP00000007775.1"/>
    <property type="gene ID" value="ENSOSIG00000005108.1"/>
</dbReference>
<reference evidence="1" key="1">
    <citation type="submission" date="2025-08" db="UniProtKB">
        <authorList>
            <consortium name="Ensembl"/>
        </authorList>
    </citation>
    <scope>IDENTIFICATION</scope>
</reference>
<dbReference type="Proteomes" id="UP000694383">
    <property type="component" value="Unplaced"/>
</dbReference>
<accession>A0A8C7X5K2</accession>
<reference evidence="1" key="2">
    <citation type="submission" date="2025-09" db="UniProtKB">
        <authorList>
            <consortium name="Ensembl"/>
        </authorList>
    </citation>
    <scope>IDENTIFICATION</scope>
</reference>
<proteinExistence type="predicted"/>
<dbReference type="AlphaFoldDB" id="A0A8C7X5K2"/>
<organism evidence="1 2">
    <name type="scientific">Oryzias sinensis</name>
    <name type="common">Chinese medaka</name>
    <dbReference type="NCBI Taxonomy" id="183150"/>
    <lineage>
        <taxon>Eukaryota</taxon>
        <taxon>Metazoa</taxon>
        <taxon>Chordata</taxon>
        <taxon>Craniata</taxon>
        <taxon>Vertebrata</taxon>
        <taxon>Euteleostomi</taxon>
        <taxon>Actinopterygii</taxon>
        <taxon>Neopterygii</taxon>
        <taxon>Teleostei</taxon>
        <taxon>Neoteleostei</taxon>
        <taxon>Acanthomorphata</taxon>
        <taxon>Ovalentaria</taxon>
        <taxon>Atherinomorphae</taxon>
        <taxon>Beloniformes</taxon>
        <taxon>Adrianichthyidae</taxon>
        <taxon>Oryziinae</taxon>
        <taxon>Oryzias</taxon>
    </lineage>
</organism>
<protein>
    <submittedName>
        <fullName evidence="1">Uncharacterized protein</fullName>
    </submittedName>
</protein>
<name>A0A8C7X5K2_9TELE</name>
<evidence type="ECO:0000313" key="1">
    <source>
        <dbReference type="Ensembl" id="ENSOSIP00000007775.1"/>
    </source>
</evidence>